<dbReference type="InterPro" id="IPR007061">
    <property type="entry name" value="MST-like"/>
</dbReference>
<comment type="caution">
    <text evidence="1">The sequence shown here is derived from an EMBL/GenBank/DDBJ whole genome shotgun (WGS) entry which is preliminary data.</text>
</comment>
<dbReference type="Pfam" id="PF04978">
    <property type="entry name" value="MST"/>
    <property type="match status" value="1"/>
</dbReference>
<protein>
    <submittedName>
        <fullName evidence="1">DUF664 domain-containing protein</fullName>
    </submittedName>
</protein>
<dbReference type="SUPFAM" id="SSF109854">
    <property type="entry name" value="DinB/YfiT-like putative metalloenzymes"/>
    <property type="match status" value="1"/>
</dbReference>
<evidence type="ECO:0000313" key="1">
    <source>
        <dbReference type="EMBL" id="RCK69968.1"/>
    </source>
</evidence>
<dbReference type="InterPro" id="IPR034660">
    <property type="entry name" value="DinB/YfiT-like"/>
</dbReference>
<name>A0A367YVX9_9ACTN</name>
<reference evidence="1 2" key="1">
    <citation type="submission" date="2018-07" db="EMBL/GenBank/DDBJ databases">
        <title>Desertimonas flava gen. nov. sp. nov.</title>
        <authorList>
            <person name="Liu S."/>
        </authorList>
    </citation>
    <scope>NUCLEOTIDE SEQUENCE [LARGE SCALE GENOMIC DNA]</scope>
    <source>
        <strain evidence="1 2">16Sb5-5</strain>
    </source>
</reference>
<proteinExistence type="predicted"/>
<dbReference type="Gene3D" id="1.20.120.450">
    <property type="entry name" value="dinb family like domain"/>
    <property type="match status" value="1"/>
</dbReference>
<sequence>MDEKELLRSYLTMQREHVLQVVDALDEEQLRRATLPSGWTPVGLVKHLVMDEERFWFRAVVAGEREAIEELGRVAGTTWTVPADVPAASVVQAYRDEIARADAIIAATDLDAPPAWWPGELFGSWRLHSLREVMLHLVVEVACHAGHLDAARELIDGGQWLVLTD</sequence>
<gene>
    <name evidence="1" type="ORF">DT076_08130</name>
</gene>
<keyword evidence="2" id="KW-1185">Reference proteome</keyword>
<dbReference type="Proteomes" id="UP000252770">
    <property type="component" value="Unassembled WGS sequence"/>
</dbReference>
<organism evidence="1 2">
    <name type="scientific">Desertihabitans brevis</name>
    <dbReference type="NCBI Taxonomy" id="2268447"/>
    <lineage>
        <taxon>Bacteria</taxon>
        <taxon>Bacillati</taxon>
        <taxon>Actinomycetota</taxon>
        <taxon>Actinomycetes</taxon>
        <taxon>Propionibacteriales</taxon>
        <taxon>Propionibacteriaceae</taxon>
        <taxon>Desertihabitans</taxon>
    </lineage>
</organism>
<accession>A0A367YVX9</accession>
<dbReference type="AlphaFoldDB" id="A0A367YVX9"/>
<evidence type="ECO:0000313" key="2">
    <source>
        <dbReference type="Proteomes" id="UP000252770"/>
    </source>
</evidence>
<dbReference type="RefSeq" id="WP_114126154.1">
    <property type="nucleotide sequence ID" value="NZ_QOUI01000004.1"/>
</dbReference>
<dbReference type="EMBL" id="QOUI01000004">
    <property type="protein sequence ID" value="RCK69968.1"/>
    <property type="molecule type" value="Genomic_DNA"/>
</dbReference>